<keyword evidence="3 5" id="KW-0472">Membrane</keyword>
<feature type="transmembrane region" description="Helical" evidence="5">
    <location>
        <begin position="52"/>
        <end position="74"/>
    </location>
</feature>
<feature type="transmembrane region" description="Helical" evidence="5">
    <location>
        <begin position="107"/>
        <end position="129"/>
    </location>
</feature>
<dbReference type="SUPFAM" id="SSF103473">
    <property type="entry name" value="MFS general substrate transporter"/>
    <property type="match status" value="1"/>
</dbReference>
<keyword evidence="8" id="KW-1185">Reference proteome</keyword>
<dbReference type="RefSeq" id="WP_242615404.1">
    <property type="nucleotide sequence ID" value="NZ_SGWV01000007.1"/>
</dbReference>
<feature type="region of interest" description="Disordered" evidence="4">
    <location>
        <begin position="220"/>
        <end position="241"/>
    </location>
</feature>
<proteinExistence type="predicted"/>
<feature type="transmembrane region" description="Helical" evidence="5">
    <location>
        <begin position="312"/>
        <end position="335"/>
    </location>
</feature>
<evidence type="ECO:0000256" key="1">
    <source>
        <dbReference type="ARBA" id="ARBA00022692"/>
    </source>
</evidence>
<sequence>MTFPASMTVPVPARTVVSLGTAQTLAWASTYYLPAILATPIAQELGTSVPTVFAAFSLALILAAAVGPLAGAAIDRLGGRPVLMGTSVVFALGLAALGLAQGPVSLFAAWLLIGLGMGSGLYDAAFAALVRLQGQGARASITGVTLFAGFASTVGWPLSTWLAAEHGWRSACFTWAALHLLIGLPLNALLPKVVPALQPAAVLPAVLPAVLSADDTALDKTQTENQTETQTREPPPSPEASAASWWPMLILSFVFSATWFISTAMASHLPRLMQAAGTTAAGAVWVGSLIGPAQVAGRLLEFGWLRRVHPLLSARLAAAMHPLGVGVLMVGGPVFAPLFGLLHGAGNGVLTIAKGTLPLALFGSGHYGARQGWLMLPARIAQALAPYLFGLVLDHLQANALWVTAAVGLSAWAALLALRAAPPVR</sequence>
<feature type="transmembrane region" description="Helical" evidence="5">
    <location>
        <begin position="81"/>
        <end position="101"/>
    </location>
</feature>
<dbReference type="Proteomes" id="UP000293433">
    <property type="component" value="Unassembled WGS sequence"/>
</dbReference>
<evidence type="ECO:0000313" key="7">
    <source>
        <dbReference type="EMBL" id="RZS58460.1"/>
    </source>
</evidence>
<dbReference type="InterPro" id="IPR020846">
    <property type="entry name" value="MFS_dom"/>
</dbReference>
<dbReference type="InterPro" id="IPR050327">
    <property type="entry name" value="Proton-linked_MCT"/>
</dbReference>
<feature type="transmembrane region" description="Helical" evidence="5">
    <location>
        <begin position="141"/>
        <end position="162"/>
    </location>
</feature>
<evidence type="ECO:0000256" key="2">
    <source>
        <dbReference type="ARBA" id="ARBA00022989"/>
    </source>
</evidence>
<gene>
    <name evidence="7" type="ORF">EV685_0753</name>
</gene>
<accession>A0A4V2EX70</accession>
<keyword evidence="1 5" id="KW-0812">Transmembrane</keyword>
<dbReference type="EMBL" id="SGWV01000007">
    <property type="protein sequence ID" value="RZS58460.1"/>
    <property type="molecule type" value="Genomic_DNA"/>
</dbReference>
<feature type="transmembrane region" description="Helical" evidence="5">
    <location>
        <begin position="399"/>
        <end position="418"/>
    </location>
</feature>
<organism evidence="7 8">
    <name type="scientific">Sphaerotilus mobilis</name>
    <dbReference type="NCBI Taxonomy" id="47994"/>
    <lineage>
        <taxon>Bacteria</taxon>
        <taxon>Pseudomonadati</taxon>
        <taxon>Pseudomonadota</taxon>
        <taxon>Betaproteobacteria</taxon>
        <taxon>Burkholderiales</taxon>
        <taxon>Sphaerotilaceae</taxon>
        <taxon>Sphaerotilus</taxon>
    </lineage>
</organism>
<dbReference type="Pfam" id="PF07690">
    <property type="entry name" value="MFS_1"/>
    <property type="match status" value="1"/>
</dbReference>
<protein>
    <submittedName>
        <fullName evidence="7">Putative MFS family arabinose efflux permease</fullName>
    </submittedName>
</protein>
<name>A0A4V2EX70_9BURK</name>
<dbReference type="PANTHER" id="PTHR11360:SF308">
    <property type="entry name" value="BLL3089 PROTEIN"/>
    <property type="match status" value="1"/>
</dbReference>
<feature type="transmembrane region" description="Helical" evidence="5">
    <location>
        <begin position="341"/>
        <end position="362"/>
    </location>
</feature>
<dbReference type="InterPro" id="IPR011701">
    <property type="entry name" value="MFS"/>
</dbReference>
<dbReference type="PANTHER" id="PTHR11360">
    <property type="entry name" value="MONOCARBOXYLATE TRANSPORTER"/>
    <property type="match status" value="1"/>
</dbReference>
<dbReference type="PROSITE" id="PS50850">
    <property type="entry name" value="MFS"/>
    <property type="match status" value="1"/>
</dbReference>
<feature type="transmembrane region" description="Helical" evidence="5">
    <location>
        <begin position="272"/>
        <end position="291"/>
    </location>
</feature>
<evidence type="ECO:0000259" key="6">
    <source>
        <dbReference type="PROSITE" id="PS50850"/>
    </source>
</evidence>
<evidence type="ECO:0000256" key="5">
    <source>
        <dbReference type="SAM" id="Phobius"/>
    </source>
</evidence>
<evidence type="ECO:0000256" key="3">
    <source>
        <dbReference type="ARBA" id="ARBA00023136"/>
    </source>
</evidence>
<dbReference type="AlphaFoldDB" id="A0A4V2EX70"/>
<dbReference type="InterPro" id="IPR036259">
    <property type="entry name" value="MFS_trans_sf"/>
</dbReference>
<evidence type="ECO:0000256" key="4">
    <source>
        <dbReference type="SAM" id="MobiDB-lite"/>
    </source>
</evidence>
<feature type="domain" description="Major facilitator superfamily (MFS) profile" evidence="6">
    <location>
        <begin position="15"/>
        <end position="425"/>
    </location>
</feature>
<reference evidence="7 8" key="1">
    <citation type="submission" date="2019-02" db="EMBL/GenBank/DDBJ databases">
        <title>Genomic Encyclopedia of Type Strains, Phase IV (KMG-IV): sequencing the most valuable type-strain genomes for metagenomic binning, comparative biology and taxonomic classification.</title>
        <authorList>
            <person name="Goeker M."/>
        </authorList>
    </citation>
    <scope>NUCLEOTIDE SEQUENCE [LARGE SCALE GENOMIC DNA]</scope>
    <source>
        <strain evidence="7 8">DSM 10617</strain>
    </source>
</reference>
<dbReference type="Gene3D" id="1.20.1250.20">
    <property type="entry name" value="MFS general substrate transporter like domains"/>
    <property type="match status" value="1"/>
</dbReference>
<evidence type="ECO:0000313" key="8">
    <source>
        <dbReference type="Proteomes" id="UP000293433"/>
    </source>
</evidence>
<comment type="caution">
    <text evidence="7">The sequence shown here is derived from an EMBL/GenBank/DDBJ whole genome shotgun (WGS) entry which is preliminary data.</text>
</comment>
<feature type="transmembrane region" description="Helical" evidence="5">
    <location>
        <begin position="245"/>
        <end position="266"/>
    </location>
</feature>
<keyword evidence="2 5" id="KW-1133">Transmembrane helix</keyword>
<dbReference type="GO" id="GO:0022857">
    <property type="term" value="F:transmembrane transporter activity"/>
    <property type="evidence" value="ECO:0007669"/>
    <property type="project" value="InterPro"/>
</dbReference>